<protein>
    <submittedName>
        <fullName evidence="1">Uncharacterized protein</fullName>
    </submittedName>
</protein>
<evidence type="ECO:0000313" key="2">
    <source>
        <dbReference type="EMBL" id="PJZ60497.1"/>
    </source>
</evidence>
<evidence type="ECO:0000313" key="1">
    <source>
        <dbReference type="EMBL" id="PJZ52681.1"/>
    </source>
</evidence>
<dbReference type="EMBL" id="NPDU01000060">
    <property type="protein sequence ID" value="PJZ60497.1"/>
    <property type="molecule type" value="Genomic_DNA"/>
</dbReference>
<dbReference type="EMBL" id="NPDV01000011">
    <property type="protein sequence ID" value="PJZ52681.1"/>
    <property type="molecule type" value="Genomic_DNA"/>
</dbReference>
<reference evidence="3 4" key="1">
    <citation type="submission" date="2017-07" db="EMBL/GenBank/DDBJ databases">
        <title>Leptospira spp. isolated from tropical soils.</title>
        <authorList>
            <person name="Thibeaux R."/>
            <person name="Iraola G."/>
            <person name="Ferres I."/>
            <person name="Bierque E."/>
            <person name="Girault D."/>
            <person name="Soupe-Gilbert M.-E."/>
            <person name="Picardeau M."/>
            <person name="Goarant C."/>
        </authorList>
    </citation>
    <scope>NUCLEOTIDE SEQUENCE [LARGE SCALE GENOMIC DNA]</scope>
    <source>
        <strain evidence="1 4">FH2-B-C1</strain>
        <strain evidence="2 3">FH2-B-D1</strain>
    </source>
</reference>
<dbReference type="AlphaFoldDB" id="A0A2M9YMA9"/>
<evidence type="ECO:0000313" key="4">
    <source>
        <dbReference type="Proteomes" id="UP000232188"/>
    </source>
</evidence>
<comment type="caution">
    <text evidence="1">The sequence shown here is derived from an EMBL/GenBank/DDBJ whole genome shotgun (WGS) entry which is preliminary data.</text>
</comment>
<gene>
    <name evidence="2" type="ORF">CH376_18235</name>
    <name evidence="1" type="ORF">CH380_13050</name>
</gene>
<dbReference type="Proteomes" id="UP000232188">
    <property type="component" value="Unassembled WGS sequence"/>
</dbReference>
<evidence type="ECO:0000313" key="3">
    <source>
        <dbReference type="Proteomes" id="UP000232149"/>
    </source>
</evidence>
<name>A0A2M9YMA9_9LEPT</name>
<sequence length="65" mass="7746">MYEFLLFLRRTKFLRIQKKTKFGFAKRLSLLIQFMSCFKTSTVGTHTRIVPKDSRSDVRKSVEKT</sequence>
<accession>A0A2M9YMA9</accession>
<organism evidence="1 4">
    <name type="scientific">Leptospira adleri</name>
    <dbReference type="NCBI Taxonomy" id="2023186"/>
    <lineage>
        <taxon>Bacteria</taxon>
        <taxon>Pseudomonadati</taxon>
        <taxon>Spirochaetota</taxon>
        <taxon>Spirochaetia</taxon>
        <taxon>Leptospirales</taxon>
        <taxon>Leptospiraceae</taxon>
        <taxon>Leptospira</taxon>
    </lineage>
</organism>
<proteinExistence type="predicted"/>
<dbReference type="Proteomes" id="UP000232149">
    <property type="component" value="Unassembled WGS sequence"/>
</dbReference>
<keyword evidence="3" id="KW-1185">Reference proteome</keyword>